<evidence type="ECO:0000313" key="4">
    <source>
        <dbReference type="Proteomes" id="UP000552097"/>
    </source>
</evidence>
<keyword evidence="2" id="KW-1133">Transmembrane helix</keyword>
<gene>
    <name evidence="3" type="ORF">F4560_007092</name>
</gene>
<evidence type="ECO:0000313" key="3">
    <source>
        <dbReference type="EMBL" id="MBB5807324.1"/>
    </source>
</evidence>
<name>A0A7W9HSU0_9PSEU</name>
<dbReference type="Proteomes" id="UP000552097">
    <property type="component" value="Unassembled WGS sequence"/>
</dbReference>
<keyword evidence="4" id="KW-1185">Reference proteome</keyword>
<feature type="compositionally biased region" description="Pro residues" evidence="1">
    <location>
        <begin position="115"/>
        <end position="124"/>
    </location>
</feature>
<feature type="compositionally biased region" description="Low complexity" evidence="1">
    <location>
        <begin position="47"/>
        <end position="114"/>
    </location>
</feature>
<feature type="transmembrane region" description="Helical" evidence="2">
    <location>
        <begin position="137"/>
        <end position="155"/>
    </location>
</feature>
<reference evidence="3 4" key="1">
    <citation type="submission" date="2020-08" db="EMBL/GenBank/DDBJ databases">
        <title>Sequencing the genomes of 1000 actinobacteria strains.</title>
        <authorList>
            <person name="Klenk H.-P."/>
        </authorList>
    </citation>
    <scope>NUCLEOTIDE SEQUENCE [LARGE SCALE GENOMIC DNA]</scope>
    <source>
        <strain evidence="3 4">DSM 45486</strain>
    </source>
</reference>
<keyword evidence="2" id="KW-0472">Membrane</keyword>
<feature type="compositionally biased region" description="Pro residues" evidence="1">
    <location>
        <begin position="1"/>
        <end position="21"/>
    </location>
</feature>
<feature type="region of interest" description="Disordered" evidence="1">
    <location>
        <begin position="1"/>
        <end position="131"/>
    </location>
</feature>
<accession>A0A7W9HSU0</accession>
<dbReference type="EMBL" id="JACHMO010000001">
    <property type="protein sequence ID" value="MBB5807324.1"/>
    <property type="molecule type" value="Genomic_DNA"/>
</dbReference>
<proteinExistence type="predicted"/>
<sequence>MTTPPNQPPYGPPQGFPPPQQPGWGSSPQGSPAQGFPAQPPVPPQYQQPGQQSGQQPGQPGFPQDPGYQGQPQYQQPQYQQPGQPGFAQDPGLQGQPQYQPGQPGQPGYQGHYPPGQPAYPQEPAPTKGTSRGAKTLIAAVGLGIVGVVVAGIIASTSAPAGAEVGDCIKVVSSTATSTKVDKIECSSMEATFKVGANLDRSTASCPSGDYAKYSDRGGRRSDGFALCLMLNAAEGECFKQEGTRSADAVKVTCDSSATHKVVKVSEGRSDENECASGEIVFVYSQPATTICLTEE</sequence>
<keyword evidence="2" id="KW-0812">Transmembrane</keyword>
<evidence type="ECO:0000256" key="1">
    <source>
        <dbReference type="SAM" id="MobiDB-lite"/>
    </source>
</evidence>
<protein>
    <submittedName>
        <fullName evidence="3">Uncharacterized protein</fullName>
    </submittedName>
</protein>
<evidence type="ECO:0000256" key="2">
    <source>
        <dbReference type="SAM" id="Phobius"/>
    </source>
</evidence>
<dbReference type="AlphaFoldDB" id="A0A7W9HSU0"/>
<comment type="caution">
    <text evidence="3">The sequence shown here is derived from an EMBL/GenBank/DDBJ whole genome shotgun (WGS) entry which is preliminary data.</text>
</comment>
<feature type="compositionally biased region" description="Low complexity" evidence="1">
    <location>
        <begin position="22"/>
        <end position="37"/>
    </location>
</feature>
<organism evidence="3 4">
    <name type="scientific">Saccharothrix ecbatanensis</name>
    <dbReference type="NCBI Taxonomy" id="1105145"/>
    <lineage>
        <taxon>Bacteria</taxon>
        <taxon>Bacillati</taxon>
        <taxon>Actinomycetota</taxon>
        <taxon>Actinomycetes</taxon>
        <taxon>Pseudonocardiales</taxon>
        <taxon>Pseudonocardiaceae</taxon>
        <taxon>Saccharothrix</taxon>
    </lineage>
</organism>
<dbReference type="RefSeq" id="WP_184927400.1">
    <property type="nucleotide sequence ID" value="NZ_JACHMO010000001.1"/>
</dbReference>